<accession>A0A914C9X5</accession>
<dbReference type="WBParaSite" id="ACRNAN_Path_652.g2447.t1">
    <property type="protein sequence ID" value="ACRNAN_Path_652.g2447.t1"/>
    <property type="gene ID" value="ACRNAN_Path_652.g2447"/>
</dbReference>
<feature type="domain" description="ShKT" evidence="2">
    <location>
        <begin position="21"/>
        <end position="55"/>
    </location>
</feature>
<evidence type="ECO:0000313" key="3">
    <source>
        <dbReference type="Proteomes" id="UP000887540"/>
    </source>
</evidence>
<proteinExistence type="predicted"/>
<dbReference type="SMART" id="SM00254">
    <property type="entry name" value="ShKT"/>
    <property type="match status" value="3"/>
</dbReference>
<organism evidence="3 4">
    <name type="scientific">Acrobeloides nanus</name>
    <dbReference type="NCBI Taxonomy" id="290746"/>
    <lineage>
        <taxon>Eukaryota</taxon>
        <taxon>Metazoa</taxon>
        <taxon>Ecdysozoa</taxon>
        <taxon>Nematoda</taxon>
        <taxon>Chromadorea</taxon>
        <taxon>Rhabditida</taxon>
        <taxon>Tylenchina</taxon>
        <taxon>Cephalobomorpha</taxon>
        <taxon>Cephaloboidea</taxon>
        <taxon>Cephalobidae</taxon>
        <taxon>Acrobeloides</taxon>
    </lineage>
</organism>
<sequence length="223" mass="24929">MSQWCKVACGLCKPNYAMTECNDRHTKCGAWARSGECTRNPDWMAENCRSSCYKCGVTRAAKCGDIGGRNPTPIARRRPAAQPALVQCNPVGCFNENICCPFWGQQGQCAANAAWMSCNCRVTCGICRPQYAYGTCADYHLSCRQWAVIGECQKNPWMLENCRTSCRTCLNANQLRQRCQGGGRGRRRGRSADARSAFDINFNDIEISQGMPSINFTERNFRL</sequence>
<keyword evidence="3" id="KW-1185">Reference proteome</keyword>
<evidence type="ECO:0000313" key="4">
    <source>
        <dbReference type="WBParaSite" id="ACRNAN_Path_652.g2447.t1"/>
    </source>
</evidence>
<protein>
    <submittedName>
        <fullName evidence="4">ShKT domain-containing protein</fullName>
    </submittedName>
</protein>
<dbReference type="AlphaFoldDB" id="A0A914C9X5"/>
<comment type="caution">
    <text evidence="1">Lacks conserved residue(s) required for the propagation of feature annotation.</text>
</comment>
<feature type="domain" description="ShKT" evidence="2">
    <location>
        <begin position="136"/>
        <end position="169"/>
    </location>
</feature>
<dbReference type="Pfam" id="PF01549">
    <property type="entry name" value="ShK"/>
    <property type="match status" value="3"/>
</dbReference>
<evidence type="ECO:0000256" key="1">
    <source>
        <dbReference type="PROSITE-ProRule" id="PRU01005"/>
    </source>
</evidence>
<dbReference type="Proteomes" id="UP000887540">
    <property type="component" value="Unplaced"/>
</dbReference>
<feature type="domain" description="ShKT" evidence="2">
    <location>
        <begin position="93"/>
        <end position="127"/>
    </location>
</feature>
<dbReference type="PROSITE" id="PS51670">
    <property type="entry name" value="SHKT"/>
    <property type="match status" value="3"/>
</dbReference>
<name>A0A914C9X5_9BILA</name>
<feature type="disulfide bond" evidence="1">
    <location>
        <begin position="21"/>
        <end position="55"/>
    </location>
</feature>
<reference evidence="4" key="1">
    <citation type="submission" date="2022-11" db="UniProtKB">
        <authorList>
            <consortium name="WormBaseParasite"/>
        </authorList>
    </citation>
    <scope>IDENTIFICATION</scope>
</reference>
<keyword evidence="1" id="KW-1015">Disulfide bond</keyword>
<evidence type="ECO:0000259" key="2">
    <source>
        <dbReference type="PROSITE" id="PS51670"/>
    </source>
</evidence>
<dbReference type="InterPro" id="IPR003582">
    <property type="entry name" value="ShKT_dom"/>
</dbReference>
<feature type="disulfide bond" evidence="1">
    <location>
        <begin position="93"/>
        <end position="127"/>
    </location>
</feature>